<dbReference type="InterPro" id="IPR052028">
    <property type="entry name" value="HipA_Ser/Thr_kinase"/>
</dbReference>
<dbReference type="Pfam" id="PF13657">
    <property type="entry name" value="Couple_hipA"/>
    <property type="match status" value="1"/>
</dbReference>
<evidence type="ECO:0000313" key="7">
    <source>
        <dbReference type="Proteomes" id="UP000008721"/>
    </source>
</evidence>
<dbReference type="InterPro" id="IPR017508">
    <property type="entry name" value="HipA_N1"/>
</dbReference>
<geneLocation type="plasmid" evidence="6 7">
    <name>pSULKU01</name>
</geneLocation>
<dbReference type="OrthoDB" id="5349121at2"/>
<comment type="similarity">
    <text evidence="1">Belongs to the HipA Ser/Thr kinase family.</text>
</comment>
<reference evidence="6 7" key="1">
    <citation type="journal article" date="2012" name="Stand. Genomic Sci.">
        <title>Complete genome sequence of the sulfur compounds oxidizing chemolithoautotroph Sulfuricurvum kujiense type strain (YK-1(T)).</title>
        <authorList>
            <person name="Han C."/>
            <person name="Kotsyurbenko O."/>
            <person name="Chertkov O."/>
            <person name="Held B."/>
            <person name="Lapidus A."/>
            <person name="Nolan M."/>
            <person name="Lucas S."/>
            <person name="Hammon N."/>
            <person name="Deshpande S."/>
            <person name="Cheng J.F."/>
            <person name="Tapia R."/>
            <person name="Goodwin L.A."/>
            <person name="Pitluck S."/>
            <person name="Liolios K."/>
            <person name="Pagani I."/>
            <person name="Ivanova N."/>
            <person name="Mavromatis K."/>
            <person name="Mikhailova N."/>
            <person name="Pati A."/>
            <person name="Chen A."/>
            <person name="Palaniappan K."/>
            <person name="Land M."/>
            <person name="Hauser L."/>
            <person name="Chang Y.J."/>
            <person name="Jeffries C.D."/>
            <person name="Brambilla E.M."/>
            <person name="Rohde M."/>
            <person name="Spring S."/>
            <person name="Sikorski J."/>
            <person name="Goker M."/>
            <person name="Woyke T."/>
            <person name="Bristow J."/>
            <person name="Eisen J.A."/>
            <person name="Markowitz V."/>
            <person name="Hugenholtz P."/>
            <person name="Kyrpides N.C."/>
            <person name="Klenk H.P."/>
            <person name="Detter J.C."/>
        </authorList>
    </citation>
    <scope>NUCLEOTIDE SEQUENCE [LARGE SCALE GENOMIC DNA]</scope>
    <source>
        <strain evidence="7">ATCC BAA-921 / DSM 16994 / JCM 11577 / YK-1</strain>
    </source>
</reference>
<feature type="domain" description="HipA-like C-terminal" evidence="4">
    <location>
        <begin position="235"/>
        <end position="467"/>
    </location>
</feature>
<evidence type="ECO:0000259" key="5">
    <source>
        <dbReference type="Pfam" id="PF13657"/>
    </source>
</evidence>
<gene>
    <name evidence="6" type="ordered locus">Sulku_2557</name>
</gene>
<name>E4U3F0_SULKY</name>
<dbReference type="InterPro" id="IPR012893">
    <property type="entry name" value="HipA-like_C"/>
</dbReference>
<evidence type="ECO:0000313" key="6">
    <source>
        <dbReference type="EMBL" id="ADR35216.1"/>
    </source>
</evidence>
<dbReference type="KEGG" id="sku:Sulku_2557"/>
<evidence type="ECO:0000256" key="1">
    <source>
        <dbReference type="ARBA" id="ARBA00010164"/>
    </source>
</evidence>
<dbReference type="EMBL" id="CP002356">
    <property type="protein sequence ID" value="ADR35216.1"/>
    <property type="molecule type" value="Genomic_DNA"/>
</dbReference>
<dbReference type="GO" id="GO:0005829">
    <property type="term" value="C:cytosol"/>
    <property type="evidence" value="ECO:0007669"/>
    <property type="project" value="TreeGrafter"/>
</dbReference>
<dbReference type="PANTHER" id="PTHR37419:SF1">
    <property type="entry name" value="SERINE_THREONINE-PROTEIN KINASE TOXIN HIPA"/>
    <property type="match status" value="1"/>
</dbReference>
<dbReference type="RefSeq" id="WP_013449828.1">
    <property type="nucleotide sequence ID" value="NC_014754.1"/>
</dbReference>
<dbReference type="GO" id="GO:0004674">
    <property type="term" value="F:protein serine/threonine kinase activity"/>
    <property type="evidence" value="ECO:0007669"/>
    <property type="project" value="TreeGrafter"/>
</dbReference>
<keyword evidence="2" id="KW-0808">Transferase</keyword>
<dbReference type="Proteomes" id="UP000008721">
    <property type="component" value="Plasmid pSULKU01"/>
</dbReference>
<feature type="domain" description="HipA N-terminal subdomain 1" evidence="5">
    <location>
        <begin position="80"/>
        <end position="161"/>
    </location>
</feature>
<dbReference type="PANTHER" id="PTHR37419">
    <property type="entry name" value="SERINE/THREONINE-PROTEIN KINASE TOXIN HIPA"/>
    <property type="match status" value="1"/>
</dbReference>
<evidence type="ECO:0000259" key="4">
    <source>
        <dbReference type="Pfam" id="PF07804"/>
    </source>
</evidence>
<accession>E4U3F0</accession>
<keyword evidence="6" id="KW-0614">Plasmid</keyword>
<keyword evidence="3" id="KW-0418">Kinase</keyword>
<dbReference type="HOGENOM" id="CLU_516706_0_0_7"/>
<sequence length="529" mass="61862">MRADITEVLQIILTLKEAESLKDIERKSGIFGIKDKKLLRVLNELITANRVRTVGQSASTVYWQKDVREAYAKDYRMIFVHKGDQIAGYLFQNAQEFVFCYADRYLTQNKVEIPGLPLDIIPYPSSELHAAFDENLPEGINRDMLEQSLHSSDELDMLVRLTHNIGDIYFTITGESHVESQKSRPSFLSNLETILGPALPFPAVLENYTLDINEEELFPEGEDLSHFTYDELPGISGFQYKRLVDLDSEHHRIHQDKSEGIRDFILKPYSRYKADPSSQYYLPHLALNEHLFMSFAKNELGFRVPQSYLIKRTNDKEFHYLIKRFDRLGTYRFAKANFSTYLGLRAENKYSTTSEKMFTRIKKELISETERLELLKHYFYSMIISHEDMHTKNLSLIISESIKLFAPLYDIATTRIYSNTKHYDSHLTIDGQRSNITPRHFEKLVDILEVNKKSFRTEAQKICETFRDRLPEYINAVESLGSLPFFTMKQKSKPGQAPTWVPNKEYEFSDVLRKYHKERIDELSKMGWL</sequence>
<dbReference type="Pfam" id="PF07804">
    <property type="entry name" value="HipA_C"/>
    <property type="match status" value="1"/>
</dbReference>
<evidence type="ECO:0000256" key="2">
    <source>
        <dbReference type="ARBA" id="ARBA00022679"/>
    </source>
</evidence>
<organism evidence="6 7">
    <name type="scientific">Sulfuricurvum kujiense (strain ATCC BAA-921 / DSM 16994 / JCM 11577 / YK-1)</name>
    <dbReference type="NCBI Taxonomy" id="709032"/>
    <lineage>
        <taxon>Bacteria</taxon>
        <taxon>Pseudomonadati</taxon>
        <taxon>Campylobacterota</taxon>
        <taxon>Epsilonproteobacteria</taxon>
        <taxon>Campylobacterales</taxon>
        <taxon>Sulfurimonadaceae</taxon>
        <taxon>Sulfuricurvum</taxon>
    </lineage>
</organism>
<evidence type="ECO:0000256" key="3">
    <source>
        <dbReference type="ARBA" id="ARBA00022777"/>
    </source>
</evidence>
<dbReference type="eggNOG" id="COG3550">
    <property type="taxonomic scope" value="Bacteria"/>
</dbReference>
<dbReference type="AlphaFoldDB" id="E4U3F0"/>
<protein>
    <submittedName>
        <fullName evidence="6">HipA domain protein</fullName>
    </submittedName>
</protein>
<keyword evidence="7" id="KW-1185">Reference proteome</keyword>
<proteinExistence type="inferred from homology"/>